<dbReference type="EMBL" id="CAJVPP010001124">
    <property type="protein sequence ID" value="CAG8535666.1"/>
    <property type="molecule type" value="Genomic_DNA"/>
</dbReference>
<dbReference type="Gene3D" id="3.30.40.10">
    <property type="entry name" value="Zinc/RING finger domain, C3HC4 (zinc finger)"/>
    <property type="match status" value="1"/>
</dbReference>
<evidence type="ECO:0000259" key="2">
    <source>
        <dbReference type="PROSITE" id="PS50164"/>
    </source>
</evidence>
<reference evidence="3" key="1">
    <citation type="submission" date="2021-06" db="EMBL/GenBank/DDBJ databases">
        <authorList>
            <person name="Kallberg Y."/>
            <person name="Tangrot J."/>
            <person name="Rosling A."/>
        </authorList>
    </citation>
    <scope>NUCLEOTIDE SEQUENCE</scope>
    <source>
        <strain evidence="3">87-6 pot B 2015</strain>
    </source>
</reference>
<name>A0A9N9AN87_FUNMO</name>
<dbReference type="Proteomes" id="UP000789375">
    <property type="component" value="Unassembled WGS sequence"/>
</dbReference>
<proteinExistence type="predicted"/>
<evidence type="ECO:0000313" key="4">
    <source>
        <dbReference type="Proteomes" id="UP000789375"/>
    </source>
</evidence>
<keyword evidence="4" id="KW-1185">Reference proteome</keyword>
<evidence type="ECO:0000313" key="3">
    <source>
        <dbReference type="EMBL" id="CAG8535666.1"/>
    </source>
</evidence>
<evidence type="ECO:0000256" key="1">
    <source>
        <dbReference type="SAM" id="MobiDB-lite"/>
    </source>
</evidence>
<dbReference type="Pfam" id="PF21202">
    <property type="entry name" value="SLX1_C"/>
    <property type="match status" value="1"/>
</dbReference>
<dbReference type="InterPro" id="IPR013083">
    <property type="entry name" value="Znf_RING/FYVE/PHD"/>
</dbReference>
<feature type="domain" description="GIY-YIG" evidence="2">
    <location>
        <begin position="1"/>
        <end position="66"/>
    </location>
</feature>
<comment type="caution">
    <text evidence="3">The sequence shown here is derived from an EMBL/GenBank/DDBJ whole genome shotgun (WGS) entry which is preliminary data.</text>
</comment>
<dbReference type="InterPro" id="IPR048749">
    <property type="entry name" value="SLX1_C"/>
</dbReference>
<gene>
    <name evidence="3" type="ORF">FMOSSE_LOCUS5728</name>
</gene>
<dbReference type="Gene3D" id="3.40.1440.10">
    <property type="entry name" value="GIY-YIG endonuclease"/>
    <property type="match status" value="1"/>
</dbReference>
<accession>A0A9N9AN87</accession>
<organism evidence="3 4">
    <name type="scientific">Funneliformis mosseae</name>
    <name type="common">Endomycorrhizal fungus</name>
    <name type="synonym">Glomus mosseae</name>
    <dbReference type="NCBI Taxonomy" id="27381"/>
    <lineage>
        <taxon>Eukaryota</taxon>
        <taxon>Fungi</taxon>
        <taxon>Fungi incertae sedis</taxon>
        <taxon>Mucoromycota</taxon>
        <taxon>Glomeromycotina</taxon>
        <taxon>Glomeromycetes</taxon>
        <taxon>Glomerales</taxon>
        <taxon>Glomeraceae</taxon>
        <taxon>Funneliformis</taxon>
    </lineage>
</organism>
<sequence length="270" mass="31813">MRRSTNDPKRRLRQHNGEIALGAKKTESKRPWEMILFVYGFTNHTAALQFEWSWQNPSKTRRLHLTSDDEFRENDDRLSTSLRAISKMLRDKFWSRWPLHLHIMVPLKLITLQKRINASTILDVTNLPKKIRITHGKVEEFSDYHKGSIRKCVRNEYSKYLNHTKMKLFCDLCLENINLDDHKNYLNCLNMECNMSSHLTCLAKKFTKSEALEMATLQNPYDELDEEILPIGGKCSSCQIILSWGDLIQAMMIREKYVQNDLMINENFSL</sequence>
<dbReference type="InterPro" id="IPR000305">
    <property type="entry name" value="GIY-YIG_endonuc"/>
</dbReference>
<dbReference type="Pfam" id="PF01541">
    <property type="entry name" value="GIY-YIG"/>
    <property type="match status" value="1"/>
</dbReference>
<dbReference type="PROSITE" id="PS50164">
    <property type="entry name" value="GIY_YIG"/>
    <property type="match status" value="1"/>
</dbReference>
<protein>
    <submittedName>
        <fullName evidence="3">9737_t:CDS:1</fullName>
    </submittedName>
</protein>
<dbReference type="InterPro" id="IPR035901">
    <property type="entry name" value="GIY-YIG_endonuc_sf"/>
</dbReference>
<feature type="region of interest" description="Disordered" evidence="1">
    <location>
        <begin position="1"/>
        <end position="20"/>
    </location>
</feature>
<dbReference type="InterPro" id="IPR050381">
    <property type="entry name" value="SLX1_endonuclease"/>
</dbReference>
<dbReference type="AlphaFoldDB" id="A0A9N9AN87"/>
<dbReference type="PANTHER" id="PTHR20208">
    <property type="entry name" value="STRUCTURE-SPECIFIC ENDONUCLEASE SUBUNIT SLX1"/>
    <property type="match status" value="1"/>
</dbReference>